<feature type="compositionally biased region" description="Low complexity" evidence="18">
    <location>
        <begin position="177"/>
        <end position="191"/>
    </location>
</feature>
<dbReference type="InterPro" id="IPR001202">
    <property type="entry name" value="WW_dom"/>
</dbReference>
<evidence type="ECO:0000256" key="10">
    <source>
        <dbReference type="ARBA" id="ARBA00022753"/>
    </source>
</evidence>
<dbReference type="InterPro" id="IPR024928">
    <property type="entry name" value="E3_ub_ligase_SMURF1"/>
</dbReference>
<dbReference type="GO" id="GO:0032801">
    <property type="term" value="P:receptor catabolic process"/>
    <property type="evidence" value="ECO:0007669"/>
    <property type="project" value="TreeGrafter"/>
</dbReference>
<feature type="region of interest" description="Disordered" evidence="18">
    <location>
        <begin position="373"/>
        <end position="400"/>
    </location>
</feature>
<reference evidence="22" key="3">
    <citation type="submission" date="2025-09" db="UniProtKB">
        <authorList>
            <consortium name="Ensembl"/>
        </authorList>
    </citation>
    <scope>IDENTIFICATION</scope>
</reference>
<evidence type="ECO:0000256" key="17">
    <source>
        <dbReference type="PROSITE-ProRule" id="PRU00104"/>
    </source>
</evidence>
<dbReference type="FunFam" id="3.90.1750.10:FF:000026">
    <property type="entry name" value="E3 ubiquitin-protein ligase HACE1"/>
    <property type="match status" value="1"/>
</dbReference>
<dbReference type="Gene3D" id="3.90.1750.10">
    <property type="entry name" value="Hect, E3 ligase catalytic domains"/>
    <property type="match status" value="1"/>
</dbReference>
<dbReference type="GO" id="GO:0050807">
    <property type="term" value="P:regulation of synapse organization"/>
    <property type="evidence" value="ECO:0007669"/>
    <property type="project" value="TreeGrafter"/>
</dbReference>
<dbReference type="InterPro" id="IPR050409">
    <property type="entry name" value="E3_ubiq-protein_ligase"/>
</dbReference>
<evidence type="ECO:0000256" key="2">
    <source>
        <dbReference type="ARBA" id="ARBA00004496"/>
    </source>
</evidence>
<feature type="domain" description="WW" evidence="20">
    <location>
        <begin position="402"/>
        <end position="435"/>
    </location>
</feature>
<evidence type="ECO:0000256" key="6">
    <source>
        <dbReference type="ARBA" id="ARBA00022490"/>
    </source>
</evidence>
<dbReference type="GO" id="GO:0061630">
    <property type="term" value="F:ubiquitin protein ligase activity"/>
    <property type="evidence" value="ECO:0007669"/>
    <property type="project" value="UniProtKB-EC"/>
</dbReference>
<dbReference type="GO" id="GO:0031175">
    <property type="term" value="P:neuron projection development"/>
    <property type="evidence" value="ECO:0007669"/>
    <property type="project" value="TreeGrafter"/>
</dbReference>
<dbReference type="FunFam" id="2.60.40.150:FF:000047">
    <property type="entry name" value="Putative E3 ubiquitin-protein ligase NEDD4-like"/>
    <property type="match status" value="1"/>
</dbReference>
<dbReference type="GO" id="GO:0031623">
    <property type="term" value="P:receptor internalization"/>
    <property type="evidence" value="ECO:0007669"/>
    <property type="project" value="TreeGrafter"/>
</dbReference>
<dbReference type="GO" id="GO:0010766">
    <property type="term" value="P:negative regulation of sodium ion transport"/>
    <property type="evidence" value="ECO:0007669"/>
    <property type="project" value="UniProtKB-ARBA"/>
</dbReference>
<dbReference type="PROSITE" id="PS01159">
    <property type="entry name" value="WW_DOMAIN_1"/>
    <property type="match status" value="4"/>
</dbReference>
<dbReference type="PROSITE" id="PS50020">
    <property type="entry name" value="WW_DOMAIN_2"/>
    <property type="match status" value="4"/>
</dbReference>
<keyword evidence="9" id="KW-0677">Repeat</keyword>
<dbReference type="GO" id="GO:0006511">
    <property type="term" value="P:ubiquitin-dependent protein catabolic process"/>
    <property type="evidence" value="ECO:0007669"/>
    <property type="project" value="InterPro"/>
</dbReference>
<dbReference type="PROSITE" id="PS50004">
    <property type="entry name" value="C2"/>
    <property type="match status" value="1"/>
</dbReference>
<comment type="catalytic activity">
    <reaction evidence="1 15">
        <text>S-ubiquitinyl-[E2 ubiquitin-conjugating enzyme]-L-cysteine + [acceptor protein]-L-lysine = [E2 ubiquitin-conjugating enzyme]-L-cysteine + N(6)-ubiquitinyl-[acceptor protein]-L-lysine.</text>
        <dbReference type="EC" id="2.3.2.26"/>
    </reaction>
</comment>
<evidence type="ECO:0000313" key="22">
    <source>
        <dbReference type="Ensembl" id="ENSCJPP00005020122.1"/>
    </source>
</evidence>
<dbReference type="FunFam" id="2.20.70.10:FF:000099">
    <property type="entry name" value="E3 ubiquitin-protein ligase NEDD4"/>
    <property type="match status" value="1"/>
</dbReference>
<evidence type="ECO:0000259" key="21">
    <source>
        <dbReference type="PROSITE" id="PS50237"/>
    </source>
</evidence>
<dbReference type="SUPFAM" id="SSF51045">
    <property type="entry name" value="WW domain"/>
    <property type="match status" value="4"/>
</dbReference>
<keyword evidence="13" id="KW-0832">Ubl conjugation</keyword>
<dbReference type="GO" id="GO:0006811">
    <property type="term" value="P:monoatomic ion transport"/>
    <property type="evidence" value="ECO:0007669"/>
    <property type="project" value="UniProtKB-ARBA"/>
</dbReference>
<dbReference type="GO" id="GO:0048814">
    <property type="term" value="P:regulation of dendrite morphogenesis"/>
    <property type="evidence" value="ECO:0007669"/>
    <property type="project" value="TreeGrafter"/>
</dbReference>
<dbReference type="SUPFAM" id="SSF49562">
    <property type="entry name" value="C2 domain (Calcium/lipid-binding domain, CaLB)"/>
    <property type="match status" value="1"/>
</dbReference>
<dbReference type="FunFam" id="2.20.70.10:FF:000017">
    <property type="entry name" value="E3 ubiquitin-protein ligase"/>
    <property type="match status" value="1"/>
</dbReference>
<dbReference type="Gene3D" id="2.60.40.150">
    <property type="entry name" value="C2 domain"/>
    <property type="match status" value="1"/>
</dbReference>
<feature type="region of interest" description="Disordered" evidence="18">
    <location>
        <begin position="176"/>
        <end position="199"/>
    </location>
</feature>
<evidence type="ECO:0000256" key="14">
    <source>
        <dbReference type="ARBA" id="ARBA00023034"/>
    </source>
</evidence>
<dbReference type="PIRSF" id="PIRSF001569">
    <property type="entry name" value="E3_ub_ligase_SMURF1"/>
    <property type="match status" value="1"/>
</dbReference>
<dbReference type="PANTHER" id="PTHR11254:SF282">
    <property type="entry name" value="E3 UBIQUITIN-PROTEIN LIGASE NEDD4"/>
    <property type="match status" value="1"/>
</dbReference>
<dbReference type="SMART" id="SM00119">
    <property type="entry name" value="HECTc"/>
    <property type="match status" value="1"/>
</dbReference>
<dbReference type="Pfam" id="PF00632">
    <property type="entry name" value="HECT"/>
    <property type="match status" value="1"/>
</dbReference>
<dbReference type="SMART" id="SM00456">
    <property type="entry name" value="WW"/>
    <property type="match status" value="4"/>
</dbReference>
<dbReference type="Gene3D" id="2.20.70.10">
    <property type="match status" value="3"/>
</dbReference>
<dbReference type="SMART" id="SM00239">
    <property type="entry name" value="C2"/>
    <property type="match status" value="1"/>
</dbReference>
<dbReference type="FunFam" id="3.90.1750.10:FF:000001">
    <property type="entry name" value="E3 ubiquitin-protein ligase NEDD4-like"/>
    <property type="match status" value="1"/>
</dbReference>
<dbReference type="Ensembl" id="ENSCJPT00005027783.1">
    <property type="protein sequence ID" value="ENSCJPP00005020122.1"/>
    <property type="gene ID" value="ENSCJPG00005016242.1"/>
</dbReference>
<dbReference type="GO" id="GO:0043197">
    <property type="term" value="C:dendritic spine"/>
    <property type="evidence" value="ECO:0007669"/>
    <property type="project" value="TreeGrafter"/>
</dbReference>
<feature type="domain" description="WW" evidence="20">
    <location>
        <begin position="327"/>
        <end position="360"/>
    </location>
</feature>
<dbReference type="GO" id="GO:0016567">
    <property type="term" value="P:protein ubiquitination"/>
    <property type="evidence" value="ECO:0007669"/>
    <property type="project" value="UniProtKB-UniPathway"/>
</dbReference>
<dbReference type="GO" id="GO:0007528">
    <property type="term" value="P:neuromuscular junction development"/>
    <property type="evidence" value="ECO:0007669"/>
    <property type="project" value="TreeGrafter"/>
</dbReference>
<evidence type="ECO:0000256" key="8">
    <source>
        <dbReference type="ARBA" id="ARBA00022679"/>
    </source>
</evidence>
<keyword evidence="23" id="KW-1185">Reference proteome</keyword>
<organism evidence="22 23">
    <name type="scientific">Coturnix japonica</name>
    <name type="common">Japanese quail</name>
    <name type="synonym">Coturnix coturnix japonica</name>
    <dbReference type="NCBI Taxonomy" id="93934"/>
    <lineage>
        <taxon>Eukaryota</taxon>
        <taxon>Metazoa</taxon>
        <taxon>Chordata</taxon>
        <taxon>Craniata</taxon>
        <taxon>Vertebrata</taxon>
        <taxon>Euteleostomi</taxon>
        <taxon>Archelosauria</taxon>
        <taxon>Archosauria</taxon>
        <taxon>Dinosauria</taxon>
        <taxon>Saurischia</taxon>
        <taxon>Theropoda</taxon>
        <taxon>Coelurosauria</taxon>
        <taxon>Aves</taxon>
        <taxon>Neognathae</taxon>
        <taxon>Galloanserae</taxon>
        <taxon>Galliformes</taxon>
        <taxon>Phasianidae</taxon>
        <taxon>Perdicinae</taxon>
        <taxon>Coturnix</taxon>
    </lineage>
</organism>
<proteinExistence type="predicted"/>
<evidence type="ECO:0000259" key="20">
    <source>
        <dbReference type="PROSITE" id="PS50020"/>
    </source>
</evidence>
<evidence type="ECO:0000256" key="1">
    <source>
        <dbReference type="ARBA" id="ARBA00000885"/>
    </source>
</evidence>
<feature type="domain" description="C2" evidence="19">
    <location>
        <begin position="1"/>
        <end position="124"/>
    </location>
</feature>
<evidence type="ECO:0000313" key="23">
    <source>
        <dbReference type="Proteomes" id="UP000694412"/>
    </source>
</evidence>
<dbReference type="FunFam" id="2.20.70.10:FF:000008">
    <property type="entry name" value="E3 ubiquitin-protein ligase NEDD4-like protein"/>
    <property type="match status" value="1"/>
</dbReference>
<reference evidence="22" key="2">
    <citation type="submission" date="2025-08" db="UniProtKB">
        <authorList>
            <consortium name="Ensembl"/>
        </authorList>
    </citation>
    <scope>IDENTIFICATION</scope>
</reference>
<dbReference type="PROSITE" id="PS50237">
    <property type="entry name" value="HECT"/>
    <property type="match status" value="1"/>
</dbReference>
<keyword evidence="14" id="KW-0333">Golgi apparatus</keyword>
<dbReference type="InterPro" id="IPR000569">
    <property type="entry name" value="HECT_dom"/>
</dbReference>
<dbReference type="InterPro" id="IPR000008">
    <property type="entry name" value="C2_dom"/>
</dbReference>
<dbReference type="InterPro" id="IPR035983">
    <property type="entry name" value="Hect_E3_ubiquitin_ligase"/>
</dbReference>
<dbReference type="Pfam" id="PF00168">
    <property type="entry name" value="C2"/>
    <property type="match status" value="1"/>
</dbReference>
<dbReference type="Proteomes" id="UP000694412">
    <property type="component" value="Chromosome 10"/>
</dbReference>
<evidence type="ECO:0000256" key="9">
    <source>
        <dbReference type="ARBA" id="ARBA00022737"/>
    </source>
</evidence>
<keyword evidence="10" id="KW-0967">Endosome</keyword>
<feature type="compositionally biased region" description="Polar residues" evidence="18">
    <location>
        <begin position="373"/>
        <end position="387"/>
    </location>
</feature>
<dbReference type="GO" id="GO:0005794">
    <property type="term" value="C:Golgi apparatus"/>
    <property type="evidence" value="ECO:0007669"/>
    <property type="project" value="UniProtKB-SubCell"/>
</dbReference>
<dbReference type="SUPFAM" id="SSF56204">
    <property type="entry name" value="Hect, E3 ligase catalytic domain"/>
    <property type="match status" value="1"/>
</dbReference>
<dbReference type="PANTHER" id="PTHR11254">
    <property type="entry name" value="HECT DOMAIN UBIQUITIN-PROTEIN LIGASE"/>
    <property type="match status" value="1"/>
</dbReference>
<accession>A0A8C2TZS5</accession>
<comment type="pathway">
    <text evidence="5 15">Protein modification; protein ubiquitination.</text>
</comment>
<dbReference type="InterPro" id="IPR035892">
    <property type="entry name" value="C2_domain_sf"/>
</dbReference>
<keyword evidence="7" id="KW-0597">Phosphoprotein</keyword>
<dbReference type="GO" id="GO:0005771">
    <property type="term" value="C:multivesicular body"/>
    <property type="evidence" value="ECO:0007669"/>
    <property type="project" value="UniProtKB-SubCell"/>
</dbReference>
<dbReference type="FunFam" id="3.30.2160.10:FF:000001">
    <property type="entry name" value="E3 ubiquitin-protein ligase NEDD4-like"/>
    <property type="match status" value="1"/>
</dbReference>
<evidence type="ECO:0000256" key="4">
    <source>
        <dbReference type="ARBA" id="ARBA00004559"/>
    </source>
</evidence>
<keyword evidence="6" id="KW-0963">Cytoplasm</keyword>
<protein>
    <recommendedName>
        <fullName evidence="15">E3 ubiquitin-protein ligase</fullName>
        <ecNumber evidence="15">2.3.2.26</ecNumber>
    </recommendedName>
</protein>
<evidence type="ECO:0000256" key="3">
    <source>
        <dbReference type="ARBA" id="ARBA00004555"/>
    </source>
</evidence>
<evidence type="ECO:0000256" key="15">
    <source>
        <dbReference type="PIRNR" id="PIRNR001569"/>
    </source>
</evidence>
<dbReference type="FunFam" id="3.30.2410.10:FF:000001">
    <property type="entry name" value="E3 ubiquitin-protein ligase NEDD4-like"/>
    <property type="match status" value="1"/>
</dbReference>
<dbReference type="Gene3D" id="3.30.2160.10">
    <property type="entry name" value="Hect, E3 ligase catalytic domain"/>
    <property type="match status" value="1"/>
</dbReference>
<feature type="domain" description="WW" evidence="20">
    <location>
        <begin position="192"/>
        <end position="225"/>
    </location>
</feature>
<dbReference type="InterPro" id="IPR036020">
    <property type="entry name" value="WW_dom_sf"/>
</dbReference>
<dbReference type="Gene3D" id="3.30.2410.10">
    <property type="entry name" value="Hect, E3 ligase catalytic domain"/>
    <property type="match status" value="1"/>
</dbReference>
<dbReference type="AlphaFoldDB" id="A0A8C2TZS5"/>
<dbReference type="CDD" id="cd00078">
    <property type="entry name" value="HECTc"/>
    <property type="match status" value="1"/>
</dbReference>
<name>A0A8C2TZS5_COTJA</name>
<feature type="domain" description="WW" evidence="20">
    <location>
        <begin position="453"/>
        <end position="486"/>
    </location>
</feature>
<reference evidence="22" key="1">
    <citation type="submission" date="2015-11" db="EMBL/GenBank/DDBJ databases">
        <authorList>
            <consortium name="International Coturnix japonica Genome Analysis Consortium"/>
            <person name="Warren W."/>
            <person name="Burt D.W."/>
            <person name="Antin P.B."/>
            <person name="Lanford R."/>
            <person name="Gros J."/>
            <person name="Wilson R.K."/>
        </authorList>
    </citation>
    <scope>NUCLEOTIDE SEQUENCE [LARGE SCALE GENOMIC DNA]</scope>
</reference>
<dbReference type="GO" id="GO:0019871">
    <property type="term" value="F:sodium channel inhibitor activity"/>
    <property type="evidence" value="ECO:0007669"/>
    <property type="project" value="TreeGrafter"/>
</dbReference>
<evidence type="ECO:0000256" key="12">
    <source>
        <dbReference type="ARBA" id="ARBA00022786"/>
    </source>
</evidence>
<dbReference type="CDD" id="cd04033">
    <property type="entry name" value="C2_NEDD4_NEDD4L"/>
    <property type="match status" value="1"/>
</dbReference>
<evidence type="ECO:0000256" key="13">
    <source>
        <dbReference type="ARBA" id="ARBA00022843"/>
    </source>
</evidence>
<evidence type="ECO:0000256" key="5">
    <source>
        <dbReference type="ARBA" id="ARBA00004906"/>
    </source>
</evidence>
<evidence type="ECO:0000256" key="18">
    <source>
        <dbReference type="SAM" id="MobiDB-lite"/>
    </source>
</evidence>
<feature type="domain" description="HECT" evidence="21">
    <location>
        <begin position="545"/>
        <end position="879"/>
    </location>
</feature>
<sequence length="880" mass="101931">MAASTVEVFGLHGDEENTRIVRVKVIAGIGLAKKDILGASDPYVKVTVYDPVNGVLSSVQTKTIRKSLNPKWNEELLFRVNPQKHRLLFEVFDENRLTRDDFLGQVDIPLYQLPTEHPSMERPYTFRDFVLHPRSHKSRVKGHLRLKMTYLPKTNGSEEETTEQAEELEPGWILLDQPDASNQPQQQQQESPPLPSGWEERQDILGRTYYVNHEFRRTQWKRPTAQDNVAVADIGNMQLEAQHAFTHRRQISEDTENLDSRDSPESWEIITEDEATLYSNENPQMPLPQNSCDIQTHLAEELNTRLTTSGSSATGQSAAYTLLPTSSGLPPGWEERQDEKGRSYYIDHNSRTTTWIKPVVQIAMEAGQLPTAQNTSIARQPQATSGDSSQQSSNQQPEMEQGFLPKGWEVRHAPNGRPFFIDHNTKTTTWEDPRLKIPAHLRRKTSLDPVDLGPLPPGWEERTHTDGRIFFINHNTKKTQWEDPRLQNVAITGPAVPYSRDYKRKYEFFRKKLKKQSDIPNRFEMKIHRTAILEDSYRRIIAVKRADFLKARLWIEFDGEKGLDYGGVAREWFFLLSKEMFNPYYGLFEYSATDNYTLQINPNSGLCNEDHLSYFKFIGRVAGMAVYHGKLLDAFFIRPFYKMMLQKPITLHDMESVDSEYYNSLRWILENDPAELDLRFIVDEELFGQTHQHELKSGGSEIVVTNKNKRDYIHLVIQWRFVSRVQKQMAAFKEGFFELIPQDLIKIFDENELELLMCGLGDVDVADWKLHTKYKNGYNVNHQVIQWFWKAVLMMDSEKRIRLLQFVTGTSRVPMNGFAELYGSNGPQLFTVEQWGTPEKLPRAHTCFNRLDLPPYDSFEDLWDKLLLAIENTQGFDGVD</sequence>
<gene>
    <name evidence="22" type="primary">NEDD4</name>
</gene>
<dbReference type="GeneTree" id="ENSGT00940000158905"/>
<dbReference type="Pfam" id="PF00397">
    <property type="entry name" value="WW"/>
    <property type="match status" value="4"/>
</dbReference>
<dbReference type="FunFam" id="2.20.70.10:FF:000006">
    <property type="entry name" value="E3 ubiquitin-protein ligase NEDD4-like protein"/>
    <property type="match status" value="1"/>
</dbReference>
<comment type="subcellular location">
    <subcellularLocation>
        <location evidence="2">Cytoplasm</location>
    </subcellularLocation>
    <subcellularLocation>
        <location evidence="4">Endosome</location>
        <location evidence="4">Multivesicular body</location>
    </subcellularLocation>
    <subcellularLocation>
        <location evidence="3">Golgi apparatus</location>
    </subcellularLocation>
</comment>
<evidence type="ECO:0000259" key="19">
    <source>
        <dbReference type="PROSITE" id="PS50004"/>
    </source>
</evidence>
<keyword evidence="12 15" id="KW-0833">Ubl conjugation pathway</keyword>
<evidence type="ECO:0000256" key="16">
    <source>
        <dbReference type="PIRSR" id="PIRSR001569-1"/>
    </source>
</evidence>
<feature type="active site" description="Glycyl thioester intermediate" evidence="16 17">
    <location>
        <position position="847"/>
    </location>
</feature>
<dbReference type="EC" id="2.3.2.26" evidence="15"/>
<evidence type="ECO:0000256" key="11">
    <source>
        <dbReference type="ARBA" id="ARBA00022782"/>
    </source>
</evidence>
<dbReference type="UniPathway" id="UPA00143"/>
<evidence type="ECO:0000256" key="7">
    <source>
        <dbReference type="ARBA" id="ARBA00022553"/>
    </source>
</evidence>
<keyword evidence="8 15" id="KW-0808">Transferase</keyword>
<keyword evidence="11" id="KW-0221">Differentiation</keyword>
<dbReference type="CDD" id="cd00201">
    <property type="entry name" value="WW"/>
    <property type="match status" value="4"/>
</dbReference>